<keyword evidence="6" id="KW-0805">Transcription regulation</keyword>
<evidence type="ECO:0000259" key="11">
    <source>
        <dbReference type="PROSITE" id="PS50157"/>
    </source>
</evidence>
<feature type="domain" description="C2H2-type" evidence="11">
    <location>
        <begin position="132"/>
        <end position="161"/>
    </location>
</feature>
<dbReference type="FunFam" id="3.30.160.60:FF:001102">
    <property type="entry name" value="Transcription factor IIIA"/>
    <property type="match status" value="1"/>
</dbReference>
<keyword evidence="5" id="KW-0862">Zinc</keyword>
<keyword evidence="4 9" id="KW-0863">Zinc-finger</keyword>
<feature type="domain" description="C2H2-type" evidence="11">
    <location>
        <begin position="194"/>
        <end position="224"/>
    </location>
</feature>
<feature type="region of interest" description="Disordered" evidence="10">
    <location>
        <begin position="372"/>
        <end position="398"/>
    </location>
</feature>
<protein>
    <recommendedName>
        <fullName evidence="11">C2H2-type domain-containing protein</fullName>
    </recommendedName>
</protein>
<evidence type="ECO:0000256" key="2">
    <source>
        <dbReference type="ARBA" id="ARBA00022723"/>
    </source>
</evidence>
<evidence type="ECO:0000256" key="8">
    <source>
        <dbReference type="ARBA" id="ARBA00023242"/>
    </source>
</evidence>
<dbReference type="Gene3D" id="3.30.160.60">
    <property type="entry name" value="Classic Zinc Finger"/>
    <property type="match status" value="5"/>
</dbReference>
<dbReference type="GO" id="GO:0006357">
    <property type="term" value="P:regulation of transcription by RNA polymerase II"/>
    <property type="evidence" value="ECO:0007669"/>
    <property type="project" value="TreeGrafter"/>
</dbReference>
<dbReference type="AlphaFoldDB" id="A0A0G4M5W7"/>
<dbReference type="SUPFAM" id="SSF57667">
    <property type="entry name" value="beta-beta-alpha zinc fingers"/>
    <property type="match status" value="4"/>
</dbReference>
<name>A0A0G4M5W7_VERLO</name>
<dbReference type="Proteomes" id="UP000045706">
    <property type="component" value="Unassembled WGS sequence"/>
</dbReference>
<dbReference type="InterPro" id="IPR013087">
    <property type="entry name" value="Znf_C2H2_type"/>
</dbReference>
<dbReference type="PROSITE" id="PS50157">
    <property type="entry name" value="ZINC_FINGER_C2H2_2"/>
    <property type="match status" value="6"/>
</dbReference>
<dbReference type="InterPro" id="IPR036236">
    <property type="entry name" value="Znf_C2H2_sf"/>
</dbReference>
<feature type="domain" description="C2H2-type" evidence="11">
    <location>
        <begin position="101"/>
        <end position="131"/>
    </location>
</feature>
<dbReference type="PANTHER" id="PTHR46179">
    <property type="entry name" value="ZINC FINGER PROTEIN"/>
    <property type="match status" value="1"/>
</dbReference>
<gene>
    <name evidence="12" type="ORF">BN1723_000581</name>
</gene>
<evidence type="ECO:0000256" key="7">
    <source>
        <dbReference type="ARBA" id="ARBA00023163"/>
    </source>
</evidence>
<accession>A0A0G4M5W7</accession>
<evidence type="ECO:0000256" key="6">
    <source>
        <dbReference type="ARBA" id="ARBA00023015"/>
    </source>
</evidence>
<dbReference type="SMART" id="SM00355">
    <property type="entry name" value="ZnF_C2H2"/>
    <property type="match status" value="11"/>
</dbReference>
<evidence type="ECO:0000313" key="12">
    <source>
        <dbReference type="EMBL" id="CRK29673.1"/>
    </source>
</evidence>
<sequence>MSKRKAAEEAEAVIAKKLVVEPLDPIAQLDDEEYDDTTSYSADTAKPETVYTATTALSNRSRKFPSDFKTIKCTYPDCEKTFNRPARLAAHLRSHTDDRPYKCTHDGCDKTYREEKHLRQHVKGSHSQERSYVCTTEDCGKSFLTATRLRRHQEVHAGQNRFRCRDYPPCDQSFRKHNTLQRHIRAEHQGGPAYLCPEQGCHAGFDSQGALRNHTKRDHSEPSFWCDECELEADPGGDRPPRRVGFTSLLLLQTHIRKEHLNCIFCDQKCKGQAELERHVELYHSGIPLEARKTIPCAWPGCDKKFTKKSNLNAHVRSAHEGLRFVCGQAEHATTADLAAWPREQGCGTAFVTKGNLEAHIRHVHLGIERPVPAPLADRDDDNQAGTAAHHKRRRTTATVMDQVAGTDRPIACTMPHCAERFFRAHDLDLHLAHHPPSPIEAEVLRLGTEAGPRTTTTVMDQVAGTDRAIACTMPHCTERFFRAHDLDLHLAHHPPSPIEAEVLRLGTEASADDTPAKTQPQRPQPQIDVADRPMPELPFLGVSQEIVYRDEADPLIRVPQDDDFWIGAGDAFGLDAAAVPGAGQQDVAWQHDEAAMRALIDEDFSRFIDPALGEGMFAME</sequence>
<evidence type="ECO:0000256" key="5">
    <source>
        <dbReference type="ARBA" id="ARBA00022833"/>
    </source>
</evidence>
<dbReference type="GO" id="GO:0008270">
    <property type="term" value="F:zinc ion binding"/>
    <property type="evidence" value="ECO:0007669"/>
    <property type="project" value="UniProtKB-KW"/>
</dbReference>
<feature type="domain" description="C2H2-type" evidence="11">
    <location>
        <begin position="162"/>
        <end position="193"/>
    </location>
</feature>
<reference evidence="13" key="1">
    <citation type="submission" date="2015-05" db="EMBL/GenBank/DDBJ databases">
        <authorList>
            <person name="Fogelqvist Johan"/>
        </authorList>
    </citation>
    <scope>NUCLEOTIDE SEQUENCE [LARGE SCALE GENOMIC DNA]</scope>
</reference>
<organism evidence="12 13">
    <name type="scientific">Verticillium longisporum</name>
    <name type="common">Verticillium dahliae var. longisporum</name>
    <dbReference type="NCBI Taxonomy" id="100787"/>
    <lineage>
        <taxon>Eukaryota</taxon>
        <taxon>Fungi</taxon>
        <taxon>Dikarya</taxon>
        <taxon>Ascomycota</taxon>
        <taxon>Pezizomycotina</taxon>
        <taxon>Sordariomycetes</taxon>
        <taxon>Hypocreomycetidae</taxon>
        <taxon>Glomerellales</taxon>
        <taxon>Plectosphaerellaceae</taxon>
        <taxon>Verticillium</taxon>
    </lineage>
</organism>
<feature type="region of interest" description="Disordered" evidence="10">
    <location>
        <begin position="510"/>
        <end position="532"/>
    </location>
</feature>
<feature type="domain" description="C2H2-type" evidence="11">
    <location>
        <begin position="295"/>
        <end position="325"/>
    </location>
</feature>
<evidence type="ECO:0000256" key="9">
    <source>
        <dbReference type="PROSITE-ProRule" id="PRU00042"/>
    </source>
</evidence>
<dbReference type="PROSITE" id="PS00028">
    <property type="entry name" value="ZINC_FINGER_C2H2_1"/>
    <property type="match status" value="7"/>
</dbReference>
<keyword evidence="2" id="KW-0479">Metal-binding</keyword>
<evidence type="ECO:0000256" key="4">
    <source>
        <dbReference type="ARBA" id="ARBA00022771"/>
    </source>
</evidence>
<keyword evidence="7" id="KW-0804">Transcription</keyword>
<keyword evidence="3" id="KW-0677">Repeat</keyword>
<dbReference type="GO" id="GO:0005634">
    <property type="term" value="C:nucleus"/>
    <property type="evidence" value="ECO:0007669"/>
    <property type="project" value="UniProtKB-SubCell"/>
</dbReference>
<comment type="subcellular location">
    <subcellularLocation>
        <location evidence="1">Nucleus</location>
    </subcellularLocation>
</comment>
<dbReference type="PANTHER" id="PTHR46179:SF13">
    <property type="entry name" value="C2H2-TYPE DOMAIN-CONTAINING PROTEIN"/>
    <property type="match status" value="1"/>
</dbReference>
<dbReference type="EMBL" id="CVQI01022223">
    <property type="protein sequence ID" value="CRK29673.1"/>
    <property type="molecule type" value="Genomic_DNA"/>
</dbReference>
<evidence type="ECO:0000256" key="10">
    <source>
        <dbReference type="SAM" id="MobiDB-lite"/>
    </source>
</evidence>
<evidence type="ECO:0000256" key="3">
    <source>
        <dbReference type="ARBA" id="ARBA00022737"/>
    </source>
</evidence>
<dbReference type="Pfam" id="PF00096">
    <property type="entry name" value="zf-C2H2"/>
    <property type="match status" value="4"/>
</dbReference>
<evidence type="ECO:0000256" key="1">
    <source>
        <dbReference type="ARBA" id="ARBA00004123"/>
    </source>
</evidence>
<feature type="domain" description="C2H2-type" evidence="11">
    <location>
        <begin position="71"/>
        <end position="100"/>
    </location>
</feature>
<keyword evidence="8" id="KW-0539">Nucleus</keyword>
<proteinExistence type="predicted"/>
<dbReference type="InterPro" id="IPR051061">
    <property type="entry name" value="Zinc_finger_trans_reg"/>
</dbReference>
<evidence type="ECO:0000313" key="13">
    <source>
        <dbReference type="Proteomes" id="UP000045706"/>
    </source>
</evidence>